<dbReference type="OrthoDB" id="5180856at2"/>
<accession>A0A2T0XI96</accession>
<dbReference type="Gene3D" id="3.90.550.10">
    <property type="entry name" value="Spore Coat Polysaccharide Biosynthesis Protein SpsA, Chain A"/>
    <property type="match status" value="1"/>
</dbReference>
<name>A0A2T0XI96_9BURK</name>
<protein>
    <recommendedName>
        <fullName evidence="3">Hemolytic protein HlpA-like protein</fullName>
    </recommendedName>
</protein>
<keyword evidence="2" id="KW-1185">Reference proteome</keyword>
<dbReference type="SUPFAM" id="SSF53448">
    <property type="entry name" value="Nucleotide-diphospho-sugar transferases"/>
    <property type="match status" value="1"/>
</dbReference>
<dbReference type="AlphaFoldDB" id="A0A2T0XI96"/>
<dbReference type="Proteomes" id="UP000238308">
    <property type="component" value="Unassembled WGS sequence"/>
</dbReference>
<evidence type="ECO:0000313" key="2">
    <source>
        <dbReference type="Proteomes" id="UP000238308"/>
    </source>
</evidence>
<reference evidence="1 2" key="1">
    <citation type="submission" date="2018-03" db="EMBL/GenBank/DDBJ databases">
        <title>Genomic Encyclopedia of Type Strains, Phase III (KMG-III): the genomes of soil and plant-associated and newly described type strains.</title>
        <authorList>
            <person name="Whitman W."/>
        </authorList>
    </citation>
    <scope>NUCLEOTIDE SEQUENCE [LARGE SCALE GENOMIC DNA]</scope>
    <source>
        <strain evidence="1 2">MWH-P2sevCIIIb</strain>
    </source>
</reference>
<evidence type="ECO:0008006" key="3">
    <source>
        <dbReference type="Google" id="ProtNLM"/>
    </source>
</evidence>
<evidence type="ECO:0000313" key="1">
    <source>
        <dbReference type="EMBL" id="PRY98627.1"/>
    </source>
</evidence>
<dbReference type="InterPro" id="IPR029044">
    <property type="entry name" value="Nucleotide-diphossugar_trans"/>
</dbReference>
<dbReference type="EMBL" id="PVTV01000012">
    <property type="protein sequence ID" value="PRY98627.1"/>
    <property type="molecule type" value="Genomic_DNA"/>
</dbReference>
<comment type="caution">
    <text evidence="1">The sequence shown here is derived from an EMBL/GenBank/DDBJ whole genome shotgun (WGS) entry which is preliminary data.</text>
</comment>
<sequence length="307" mass="35614">MSDFQLNTPVALIIFNRPDTTARVFKEIAKARPPKLLVVADGPRSNRLGEAERCQQTRAIIEQVDWPCEVLTNFADANMGCKMRVSSGIDWIFEMVEEAIILEDDCLPEPTFFRFCEEMLSRYREDDRVSMVSGGNLQFGRQRGSASYYFSRYTHIWGWASWRRAWKHYDRDLTLWPKYRDEGWLETTFSSKGEQAYWRNSFEAVHNGSLDTWDCSWTFTCLLKGMLQVAPNVNLISNIGFGPEATHTQVVGIHANMATEPMIFPLIHPDAVLQDCKGDQFIADDQIAPSFAKRQWRRIKRHLLRMR</sequence>
<organism evidence="1 2">
    <name type="scientific">Jezberella montanilacus</name>
    <dbReference type="NCBI Taxonomy" id="323426"/>
    <lineage>
        <taxon>Bacteria</taxon>
        <taxon>Pseudomonadati</taxon>
        <taxon>Pseudomonadota</taxon>
        <taxon>Betaproteobacteria</taxon>
        <taxon>Burkholderiales</taxon>
        <taxon>Alcaligenaceae</taxon>
        <taxon>Jezberella</taxon>
    </lineage>
</organism>
<gene>
    <name evidence="1" type="ORF">BCM14_1460</name>
</gene>
<proteinExistence type="predicted"/>